<dbReference type="Proteomes" id="UP001281761">
    <property type="component" value="Unassembled WGS sequence"/>
</dbReference>
<comment type="caution">
    <text evidence="2">The sequence shown here is derived from an EMBL/GenBank/DDBJ whole genome shotgun (WGS) entry which is preliminary data.</text>
</comment>
<gene>
    <name evidence="2" type="ORF">BLNAU_7251</name>
</gene>
<feature type="region of interest" description="Disordered" evidence="1">
    <location>
        <begin position="42"/>
        <end position="69"/>
    </location>
</feature>
<dbReference type="EMBL" id="JARBJD010000043">
    <property type="protein sequence ID" value="KAK2957817.1"/>
    <property type="molecule type" value="Genomic_DNA"/>
</dbReference>
<name>A0ABQ9Y238_9EUKA</name>
<sequence length="440" mass="48269">MLEPVGISLNTLFSTLWINSIPPASLQPVPNTLNCPSPDCCQPASQGCPPHRPAQPDDSAMKETDSLNSSNDVWLDDSQTSHSPVYDSEDPFLNFLHLDPIVDLSFEDESKIFCSLVNLVDENYPFDEDIQEGAVSFLQRIEPNWNERRASKLATDLVPSSPGLTSGTVYSILTLVSCPYSSVSSAALSLMNAIFFNSSPTIRSHLVESDLVASFIATVHPQTMSISDNTAINNELSILVTCCLNLAFPTCLEDLGVTAADSREVGSLFRGLDNSLIAWKTEGPEVVQSAKRTMQALISEGIEDSLEQMIMNDKGGNYGVAPIDDCADCWCGRTDSGIASNRPEMVCSFVLVVLNAAVFDCHIVNRPLSTQFLICFSLKPTQSQVVSVVHTPHFCDPSLLLLYAAITDVSILNLIPLKQEVGRQWAKKQFGRHYRDKWEK</sequence>
<proteinExistence type="predicted"/>
<evidence type="ECO:0000313" key="3">
    <source>
        <dbReference type="Proteomes" id="UP001281761"/>
    </source>
</evidence>
<keyword evidence="3" id="KW-1185">Reference proteome</keyword>
<organism evidence="2 3">
    <name type="scientific">Blattamonas nauphoetae</name>
    <dbReference type="NCBI Taxonomy" id="2049346"/>
    <lineage>
        <taxon>Eukaryota</taxon>
        <taxon>Metamonada</taxon>
        <taxon>Preaxostyla</taxon>
        <taxon>Oxymonadida</taxon>
        <taxon>Blattamonas</taxon>
    </lineage>
</organism>
<evidence type="ECO:0000256" key="1">
    <source>
        <dbReference type="SAM" id="MobiDB-lite"/>
    </source>
</evidence>
<reference evidence="2 3" key="1">
    <citation type="journal article" date="2022" name="bioRxiv">
        <title>Genomics of Preaxostyla Flagellates Illuminates Evolutionary Transitions and the Path Towards Mitochondrial Loss.</title>
        <authorList>
            <person name="Novak L.V.F."/>
            <person name="Treitli S.C."/>
            <person name="Pyrih J."/>
            <person name="Halakuc P."/>
            <person name="Pipaliya S.V."/>
            <person name="Vacek V."/>
            <person name="Brzon O."/>
            <person name="Soukal P."/>
            <person name="Eme L."/>
            <person name="Dacks J.B."/>
            <person name="Karnkowska A."/>
            <person name="Elias M."/>
            <person name="Hampl V."/>
        </authorList>
    </citation>
    <scope>NUCLEOTIDE SEQUENCE [LARGE SCALE GENOMIC DNA]</scope>
    <source>
        <strain evidence="2">NAU3</strain>
        <tissue evidence="2">Gut</tissue>
    </source>
</reference>
<evidence type="ECO:0000313" key="2">
    <source>
        <dbReference type="EMBL" id="KAK2957817.1"/>
    </source>
</evidence>
<accession>A0ABQ9Y238</accession>
<protein>
    <submittedName>
        <fullName evidence="2">Uncharacterized protein</fullName>
    </submittedName>
</protein>